<feature type="region of interest" description="Disordered" evidence="1">
    <location>
        <begin position="1471"/>
        <end position="1491"/>
    </location>
</feature>
<dbReference type="Pfam" id="PF12422">
    <property type="entry name" value="Condensin2nSMC"/>
    <property type="match status" value="1"/>
</dbReference>
<dbReference type="OrthoDB" id="10062843at2759"/>
<dbReference type="EMBL" id="JAFCMP010000445">
    <property type="protein sequence ID" value="KAG5179871.1"/>
    <property type="molecule type" value="Genomic_DNA"/>
</dbReference>
<protein>
    <submittedName>
        <fullName evidence="2">Condensin II non structural maintenance of chromosomes subunit-domain-containing protein</fullName>
    </submittedName>
</protein>
<name>A0A835YRM8_9STRA</name>
<dbReference type="GO" id="GO:0000796">
    <property type="term" value="C:condensin complex"/>
    <property type="evidence" value="ECO:0007669"/>
    <property type="project" value="TreeGrafter"/>
</dbReference>
<reference evidence="2" key="1">
    <citation type="submission" date="2021-02" db="EMBL/GenBank/DDBJ databases">
        <title>First Annotated Genome of the Yellow-green Alga Tribonema minus.</title>
        <authorList>
            <person name="Mahan K.M."/>
        </authorList>
    </citation>
    <scope>NUCLEOTIDE SEQUENCE</scope>
    <source>
        <strain evidence="2">UTEX B ZZ1240</strain>
    </source>
</reference>
<gene>
    <name evidence="2" type="ORF">JKP88DRAFT_326010</name>
</gene>
<evidence type="ECO:0000313" key="3">
    <source>
        <dbReference type="Proteomes" id="UP000664859"/>
    </source>
</evidence>
<feature type="compositionally biased region" description="Gly residues" evidence="1">
    <location>
        <begin position="778"/>
        <end position="788"/>
    </location>
</feature>
<feature type="region of interest" description="Disordered" evidence="1">
    <location>
        <begin position="1142"/>
        <end position="1164"/>
    </location>
</feature>
<sequence>MYPPRQTPWTELLHSIEAATAAGAADHANSDLELLALLKRHRARSDEYDLDEVIQALPRKEHERFWAAALALVTPITEGHLYLIDDEEDEEEGSEEGTADEEDAPAAHGAVDKDAVVSISLELMDAITTLAGLFLADKKRAAPPSLLSTMAALHGILLYLQGAEGAALQTAIARACEAWWRAERPGGEHLVACLLPYLLLRALDPAARDADVRRLCDARGALLLLDWEDADAEGTRALLLRAFLAPAFLRGDAGRRFLASVFGLHPAFAARIHAVVSAQLPRARRAVLAAYGEVYFRAWRGADGGGGSGGGGGGGGVYAAEIEGACMQPLMAAAAHAAAPAAAAAARGVLDAFHAQRRQKGVDAALLRLYDPILWRALRVANPVVRAQAAALLARAFPLQDPDGPAAAAEATLQHGPAAAAEATLQRQFDALSAIMQDFDLCVPINHGPAAAAEATLQRQFDALSALMQDGDPRVRAAAARAVCAVVGDWWEAIPMATTRALLTRVITKALLTRVITKHSTMPLAVDAASVLLAADAASPLVRIAALEGLTALLDCALSHSFLAADAASPLVRIAALEGLTALLDCALSHSALKALLPALRNTLHDANPRARRAFVALLLRVRSVRAIRFYHVAPVDALLAQLEVDDGDAPPVARALAELLANSYYPQGAGVTGEEQVGRMLTMVQQNYGAARAFCRHLRAHVGAGAVTKMAVMLFKAVQVAAAAALSKGESKAAALRNGESALNKRGGAKGVGGAKQRGGVAAKGRKRTASPPPAGGSEGGGESDGGGDSDRENAVAAAPTVNIDTALSARLLTLCVDLWESIGSDLSTNPALQPCQELLSATVDGRALTLLLTRLEGNADARAALLRMAGLMGAAALPELLEAMVGQLLSLRGDAPVATWGPIIDTLCTWGEQRHLVAVLIHALSAGLKPGGGGSSGGGGAPALPVRLALRALGFVLSGGGGRAAVAAARDELVRELRSLARLCAALGGAVAAANARIAAAAAQGTSGSGGGSIGSSGVGGGAPDELVVEALEALGRLHLHAAAAAVAAAASDDDQAAAAAAEAPLELAPGARELALWATEKLVPAAARGDAFAAAALRPIVALAAEWVALGSGLAEIGLRAQSWGEGLLAGLPPPSPPPIAAAAAAASDDDDDEGDDEGGDDAAAAAALRPLVPALCRLAYQLLVAEAQGAHSPDALWRAVLPFAGSGGSSGGGDAAAAAAAAVDKLLAVAAYLHARRNTPEALVARVLPFVCASAAVATDAAPADGDLTAVVARAPAAAAALRRSRIGRSRAALTPAAAAALAPLLKSAPVARALAAAAREGAAGSGRASAAMVHVLRAVVASAPAAAAAAAGAAVAQQLLGNGDGDEAAVARRALLKALRAAAAAQQEGEERGGKEGGVAAGSEAGRKLLEAVATEYASRMSVTGGVRPKALKGIALARLRSALSAALHMAYSGRVMTRMAESRGGGHVEEDVGEDPEMPFGGGGV</sequence>
<dbReference type="PANTHER" id="PTHR16199:SF4">
    <property type="entry name" value="CONDENSIN-2 COMPLEX SUBUNIT G2"/>
    <property type="match status" value="1"/>
</dbReference>
<accession>A0A835YRM8</accession>
<dbReference type="SUPFAM" id="SSF48371">
    <property type="entry name" value="ARM repeat"/>
    <property type="match status" value="1"/>
</dbReference>
<evidence type="ECO:0000256" key="1">
    <source>
        <dbReference type="SAM" id="MobiDB-lite"/>
    </source>
</evidence>
<dbReference type="Gene3D" id="1.25.10.10">
    <property type="entry name" value="Leucine-rich Repeat Variant"/>
    <property type="match status" value="1"/>
</dbReference>
<keyword evidence="3" id="KW-1185">Reference proteome</keyword>
<proteinExistence type="predicted"/>
<dbReference type="Proteomes" id="UP000664859">
    <property type="component" value="Unassembled WGS sequence"/>
</dbReference>
<dbReference type="InterPro" id="IPR011989">
    <property type="entry name" value="ARM-like"/>
</dbReference>
<dbReference type="GO" id="GO:0000070">
    <property type="term" value="P:mitotic sister chromatid segregation"/>
    <property type="evidence" value="ECO:0007669"/>
    <property type="project" value="TreeGrafter"/>
</dbReference>
<feature type="region of interest" description="Disordered" evidence="1">
    <location>
        <begin position="746"/>
        <end position="794"/>
    </location>
</feature>
<evidence type="ECO:0000313" key="2">
    <source>
        <dbReference type="EMBL" id="KAG5179871.1"/>
    </source>
</evidence>
<dbReference type="InterPro" id="IPR016024">
    <property type="entry name" value="ARM-type_fold"/>
</dbReference>
<dbReference type="GO" id="GO:0005634">
    <property type="term" value="C:nucleus"/>
    <property type="evidence" value="ECO:0007669"/>
    <property type="project" value="InterPro"/>
</dbReference>
<feature type="compositionally biased region" description="Acidic residues" evidence="1">
    <location>
        <begin position="1151"/>
        <end position="1164"/>
    </location>
</feature>
<feature type="compositionally biased region" description="Acidic residues" evidence="1">
    <location>
        <begin position="87"/>
        <end position="104"/>
    </location>
</feature>
<dbReference type="InterPro" id="IPR024741">
    <property type="entry name" value="Condensin2_G2"/>
</dbReference>
<dbReference type="PANTHER" id="PTHR16199">
    <property type="entry name" value="CONDENSIN-2 COMPLEX SUBUNIT G2"/>
    <property type="match status" value="1"/>
</dbReference>
<organism evidence="2 3">
    <name type="scientific">Tribonema minus</name>
    <dbReference type="NCBI Taxonomy" id="303371"/>
    <lineage>
        <taxon>Eukaryota</taxon>
        <taxon>Sar</taxon>
        <taxon>Stramenopiles</taxon>
        <taxon>Ochrophyta</taxon>
        <taxon>PX clade</taxon>
        <taxon>Xanthophyceae</taxon>
        <taxon>Tribonematales</taxon>
        <taxon>Tribonemataceae</taxon>
        <taxon>Tribonema</taxon>
    </lineage>
</organism>
<feature type="region of interest" description="Disordered" evidence="1">
    <location>
        <begin position="87"/>
        <end position="108"/>
    </location>
</feature>
<comment type="caution">
    <text evidence="2">The sequence shown here is derived from an EMBL/GenBank/DDBJ whole genome shotgun (WGS) entry which is preliminary data.</text>
</comment>